<dbReference type="InterPro" id="IPR051703">
    <property type="entry name" value="NF-kappa-B_Signaling_Reg"/>
</dbReference>
<protein>
    <recommendedName>
        <fullName evidence="1">YqaJ viral recombinase domain-containing protein</fullName>
    </recommendedName>
</protein>
<dbReference type="EMBL" id="CARXXK010000003">
    <property type="protein sequence ID" value="CAI6362799.1"/>
    <property type="molecule type" value="Genomic_DNA"/>
</dbReference>
<keyword evidence="3" id="KW-1185">Reference proteome</keyword>
<dbReference type="GO" id="GO:0006281">
    <property type="term" value="P:DNA repair"/>
    <property type="evidence" value="ECO:0007669"/>
    <property type="project" value="UniProtKB-ARBA"/>
</dbReference>
<comment type="caution">
    <text evidence="2">The sequence shown here is derived from an EMBL/GenBank/DDBJ whole genome shotgun (WGS) entry which is preliminary data.</text>
</comment>
<sequence>MVFKSPGEIGKKYLNNLNRIRQNTINRRCLFVNNMKKSKKKSSSAHADKDYGLAEPLMDTISVEELETKKNCFLNKLKTVNLHQLNLDTRDQNGNLKSFQERKKRLTASKFGEICKMRSTTSCRRQVHAIIYNPQIKSKEMVHGIEMEPYGRKKFEVVSGLSVETCGLIVDSEITFLAASPDGVVGDDAILEIKCPYIAKDTNDVTEAVNNKLLQYCTLLPTNNGQQMVQLKRDHNYYYQVMGQLHITGRHLCYFVIYATKWIHIEKIFYDAEFWETKMVGKLTAFYMDCLLPEIVEPLYGKRLLVSDIREPARIIEAQELNNKKKSAKRLNK</sequence>
<dbReference type="Gene3D" id="3.90.320.10">
    <property type="match status" value="1"/>
</dbReference>
<dbReference type="AlphaFoldDB" id="A0AAV0X4Q7"/>
<proteinExistence type="predicted"/>
<dbReference type="PANTHER" id="PTHR46609">
    <property type="entry name" value="EXONUCLEASE, PHAGE-TYPE/RECB, C-TERMINAL DOMAIN-CONTAINING PROTEIN"/>
    <property type="match status" value="1"/>
</dbReference>
<gene>
    <name evidence="2" type="ORF">MEUPH1_LOCUS17835</name>
</gene>
<evidence type="ECO:0000259" key="1">
    <source>
        <dbReference type="Pfam" id="PF09588"/>
    </source>
</evidence>
<name>A0AAV0X4Q7_9HEMI</name>
<accession>A0AAV0X4Q7</accession>
<dbReference type="SUPFAM" id="SSF52980">
    <property type="entry name" value="Restriction endonuclease-like"/>
    <property type="match status" value="1"/>
</dbReference>
<dbReference type="CDD" id="cd22343">
    <property type="entry name" value="PDDEXK_lambda_exonuclease-like"/>
    <property type="match status" value="1"/>
</dbReference>
<dbReference type="InterPro" id="IPR011335">
    <property type="entry name" value="Restrct_endonuc-II-like"/>
</dbReference>
<dbReference type="InterPro" id="IPR011604">
    <property type="entry name" value="PDDEXK-like_dom_sf"/>
</dbReference>
<dbReference type="PANTHER" id="PTHR46609:SF8">
    <property type="entry name" value="YQAJ VIRAL RECOMBINASE DOMAIN-CONTAINING PROTEIN"/>
    <property type="match status" value="1"/>
</dbReference>
<evidence type="ECO:0000313" key="3">
    <source>
        <dbReference type="Proteomes" id="UP001160148"/>
    </source>
</evidence>
<reference evidence="2 3" key="1">
    <citation type="submission" date="2023-01" db="EMBL/GenBank/DDBJ databases">
        <authorList>
            <person name="Whitehead M."/>
        </authorList>
    </citation>
    <scope>NUCLEOTIDE SEQUENCE [LARGE SCALE GENOMIC DNA]</scope>
</reference>
<dbReference type="InterPro" id="IPR019080">
    <property type="entry name" value="YqaJ_viral_recombinase"/>
</dbReference>
<dbReference type="Proteomes" id="UP001160148">
    <property type="component" value="Unassembled WGS sequence"/>
</dbReference>
<organism evidence="2 3">
    <name type="scientific">Macrosiphum euphorbiae</name>
    <name type="common">potato aphid</name>
    <dbReference type="NCBI Taxonomy" id="13131"/>
    <lineage>
        <taxon>Eukaryota</taxon>
        <taxon>Metazoa</taxon>
        <taxon>Ecdysozoa</taxon>
        <taxon>Arthropoda</taxon>
        <taxon>Hexapoda</taxon>
        <taxon>Insecta</taxon>
        <taxon>Pterygota</taxon>
        <taxon>Neoptera</taxon>
        <taxon>Paraneoptera</taxon>
        <taxon>Hemiptera</taxon>
        <taxon>Sternorrhyncha</taxon>
        <taxon>Aphidomorpha</taxon>
        <taxon>Aphidoidea</taxon>
        <taxon>Aphididae</taxon>
        <taxon>Macrosiphini</taxon>
        <taxon>Macrosiphum</taxon>
    </lineage>
</organism>
<dbReference type="Pfam" id="PF09588">
    <property type="entry name" value="YqaJ"/>
    <property type="match status" value="1"/>
</dbReference>
<feature type="domain" description="YqaJ viral recombinase" evidence="1">
    <location>
        <begin position="100"/>
        <end position="251"/>
    </location>
</feature>
<evidence type="ECO:0000313" key="2">
    <source>
        <dbReference type="EMBL" id="CAI6362799.1"/>
    </source>
</evidence>